<accession>A0A1H7KE34</accession>
<dbReference type="EMBL" id="FOBH01000003">
    <property type="protein sequence ID" value="SEK85069.1"/>
    <property type="molecule type" value="Genomic_DNA"/>
</dbReference>
<dbReference type="STRING" id="1233.SAMN05216387_103196"/>
<sequence>MAATAAERIVVQATPKSDLLKAKKTGNFCWGIDASQDHSDEHVKADEALGILDDKANAAAGWESDSIGDVLAFVEASNKRIAVMEAIKHLKI</sequence>
<dbReference type="AlphaFoldDB" id="A0A1H7KE34"/>
<gene>
    <name evidence="1" type="ORF">SAMN05216387_103196</name>
</gene>
<dbReference type="Proteomes" id="UP000198620">
    <property type="component" value="Unassembled WGS sequence"/>
</dbReference>
<name>A0A1H7KE34_9PROT</name>
<evidence type="ECO:0000313" key="2">
    <source>
        <dbReference type="Proteomes" id="UP000198620"/>
    </source>
</evidence>
<reference evidence="1 2" key="1">
    <citation type="submission" date="2016-10" db="EMBL/GenBank/DDBJ databases">
        <authorList>
            <person name="de Groot N.N."/>
        </authorList>
    </citation>
    <scope>NUCLEOTIDE SEQUENCE [LARGE SCALE GENOMIC DNA]</scope>
    <source>
        <strain evidence="1 2">Nv1</strain>
    </source>
</reference>
<proteinExistence type="predicted"/>
<keyword evidence="2" id="KW-1185">Reference proteome</keyword>
<organism evidence="1 2">
    <name type="scientific">Nitrosovibrio tenuis</name>
    <dbReference type="NCBI Taxonomy" id="1233"/>
    <lineage>
        <taxon>Bacteria</taxon>
        <taxon>Pseudomonadati</taxon>
        <taxon>Pseudomonadota</taxon>
        <taxon>Betaproteobacteria</taxon>
        <taxon>Nitrosomonadales</taxon>
        <taxon>Nitrosomonadaceae</taxon>
        <taxon>Nitrosovibrio</taxon>
    </lineage>
</organism>
<dbReference type="RefSeq" id="WP_090828053.1">
    <property type="nucleotide sequence ID" value="NZ_FOBH01000003.1"/>
</dbReference>
<dbReference type="OrthoDB" id="5297950at2"/>
<evidence type="ECO:0000313" key="1">
    <source>
        <dbReference type="EMBL" id="SEK85069.1"/>
    </source>
</evidence>
<protein>
    <submittedName>
        <fullName evidence="1">Uncharacterized protein</fullName>
    </submittedName>
</protein>